<dbReference type="AlphaFoldDB" id="A0A2K9NQX6"/>
<dbReference type="RefSeq" id="WP_102242449.1">
    <property type="nucleotide sequence ID" value="NZ_CP025704.1"/>
</dbReference>
<dbReference type="KEGG" id="bsto:C0V70_03325"/>
<protein>
    <submittedName>
        <fullName evidence="1">Uncharacterized protein</fullName>
    </submittedName>
</protein>
<evidence type="ECO:0000313" key="1">
    <source>
        <dbReference type="EMBL" id="AUN97154.1"/>
    </source>
</evidence>
<name>A0A2K9NQX6_BACTC</name>
<dbReference type="Proteomes" id="UP000235584">
    <property type="component" value="Chromosome"/>
</dbReference>
<sequence length="591" mass="65909">MVSKLFLVTLLAFPMVNLPKAQAASCNPSIVSNRELGSTISPEMLGNLYARAMLNIAKVAVLENYGTFEDAARDIVSKAEGRGLESLKSRAKNFNYWQKNNRISNADFSLVASLMGLDQAELAALNLAYLANKGDPSISFSEAIFKIISKGDNLTVVTSGQLDQLLGDFPSACLQKIPKNQLVNLINKLNMAVSENLNDVSIDGEYVRFAQTSLMHMPSLKVVKTKYDPADVDSLHVGFRLLSEVGGSFNSYRDSNAVIHSVSNLETIKHFHKFYGLSDFAVLNKKEKTLTFFDESARVQKRITIDIASTDDRMNAGGAGIYYGLIDKGNTYYAKALSDRGMREVFKSRQGQVIRINGPLYILPQDTGAHKFRIKNKRLAFSGYQFYRKSRNLNYSIESNTKFKLEIRHSYKSKFVADYINTLEKEKSRLMQILKVDNDDYNILAGFAIGVLAPESDFGKNWKYVLKEFLPGAVSLAKGNGLDTSKNSRGPTQLKVIPEEIMEAYGISKTNLTDPENAAVATIAISADFLKQLRNLGVNHKAINEENIQTYLYYLYQGKRVQIKEALATPDDNLAIRKIVAVVKGLEFLEY</sequence>
<gene>
    <name evidence="1" type="ORF">C0V70_03325</name>
</gene>
<organism evidence="1 2">
    <name type="scientific">Bacteriovorax stolpii</name>
    <name type="common">Bdellovibrio stolpii</name>
    <dbReference type="NCBI Taxonomy" id="960"/>
    <lineage>
        <taxon>Bacteria</taxon>
        <taxon>Pseudomonadati</taxon>
        <taxon>Bdellovibrionota</taxon>
        <taxon>Bacteriovoracia</taxon>
        <taxon>Bacteriovoracales</taxon>
        <taxon>Bacteriovoracaceae</taxon>
        <taxon>Bacteriovorax</taxon>
    </lineage>
</organism>
<accession>A0A2K9NQX6</accession>
<dbReference type="EMBL" id="CP025704">
    <property type="protein sequence ID" value="AUN97154.1"/>
    <property type="molecule type" value="Genomic_DNA"/>
</dbReference>
<keyword evidence="2" id="KW-1185">Reference proteome</keyword>
<proteinExistence type="predicted"/>
<evidence type="ECO:0000313" key="2">
    <source>
        <dbReference type="Proteomes" id="UP000235584"/>
    </source>
</evidence>
<reference evidence="1 2" key="1">
    <citation type="submission" date="2018-01" db="EMBL/GenBank/DDBJ databases">
        <title>Complete genome sequence of Bacteriovorax stolpii DSM12778.</title>
        <authorList>
            <person name="Tang B."/>
            <person name="Chang J."/>
        </authorList>
    </citation>
    <scope>NUCLEOTIDE SEQUENCE [LARGE SCALE GENOMIC DNA]</scope>
    <source>
        <strain evidence="1 2">DSM 12778</strain>
    </source>
</reference>